<name>A0A1C7H518_9BACE</name>
<keyword evidence="2" id="KW-1185">Reference proteome</keyword>
<dbReference type="GeneID" id="82188869"/>
<evidence type="ECO:0000313" key="2">
    <source>
        <dbReference type="Proteomes" id="UP000092631"/>
    </source>
</evidence>
<gene>
    <name evidence="1" type="ORF">A4V03_17160</name>
</gene>
<dbReference type="KEGG" id="bcae:A4V03_17160"/>
<sequence>MNKELIKKEADEFANKEYEISDIDRDALHKGFYHGAEWRINSVWHNADKKPKDGKYLTIIKVKGELIIEIAPWRNGKYQGTHHIGVYFGHATIVKYANIYDLLPSEQIE</sequence>
<dbReference type="AlphaFoldDB" id="A0A1C7H518"/>
<dbReference type="Proteomes" id="UP000092631">
    <property type="component" value="Chromosome"/>
</dbReference>
<accession>A0A1C7H518</accession>
<dbReference type="EMBL" id="CP015401">
    <property type="protein sequence ID" value="ANU59066.1"/>
    <property type="molecule type" value="Genomic_DNA"/>
</dbReference>
<organism evidence="1 2">
    <name type="scientific">Bacteroides caecimuris</name>
    <dbReference type="NCBI Taxonomy" id="1796613"/>
    <lineage>
        <taxon>Bacteria</taxon>
        <taxon>Pseudomonadati</taxon>
        <taxon>Bacteroidota</taxon>
        <taxon>Bacteroidia</taxon>
        <taxon>Bacteroidales</taxon>
        <taxon>Bacteroidaceae</taxon>
        <taxon>Bacteroides</taxon>
    </lineage>
</organism>
<proteinExistence type="predicted"/>
<dbReference type="RefSeq" id="WP_024986363.1">
    <property type="nucleotide sequence ID" value="NZ_CAPDLJ010000004.1"/>
</dbReference>
<evidence type="ECO:0000313" key="1">
    <source>
        <dbReference type="EMBL" id="ANU59066.1"/>
    </source>
</evidence>
<dbReference type="OrthoDB" id="1100715at2"/>
<protein>
    <submittedName>
        <fullName evidence="1">Uncharacterized protein</fullName>
    </submittedName>
</protein>
<reference evidence="2" key="1">
    <citation type="submission" date="2016-04" db="EMBL/GenBank/DDBJ databases">
        <title>Complete Genome Sequences of Twelve Strains of a Stable Defined Moderately Diverse Mouse Microbiota 2 (sDMDMm2).</title>
        <authorList>
            <person name="Uchimura Y."/>
            <person name="Wyss M."/>
            <person name="Brugiroux S."/>
            <person name="Limenitakis J.P."/>
            <person name="Stecher B."/>
            <person name="McCoy K.D."/>
            <person name="Macpherson A.J."/>
        </authorList>
    </citation>
    <scope>NUCLEOTIDE SEQUENCE [LARGE SCALE GENOMIC DNA]</scope>
    <source>
        <strain evidence="2">I48</strain>
    </source>
</reference>